<dbReference type="Proteomes" id="UP000229730">
    <property type="component" value="Unassembled WGS sequence"/>
</dbReference>
<organism evidence="1 2">
    <name type="scientific">Paremcibacter congregatus</name>
    <dbReference type="NCBI Taxonomy" id="2043170"/>
    <lineage>
        <taxon>Bacteria</taxon>
        <taxon>Pseudomonadati</taxon>
        <taxon>Pseudomonadota</taxon>
        <taxon>Alphaproteobacteria</taxon>
        <taxon>Emcibacterales</taxon>
        <taxon>Emcibacteraceae</taxon>
        <taxon>Paremcibacter</taxon>
    </lineage>
</organism>
<dbReference type="InParanoid" id="A0A2G4YUA8"/>
<protein>
    <recommendedName>
        <fullName evidence="3">DNA-directed DNA polymerase family A palm domain-containing protein</fullName>
    </recommendedName>
</protein>
<accession>A0A2G4YUA8</accession>
<dbReference type="OrthoDB" id="7059994at2"/>
<dbReference type="RefSeq" id="WP_099471513.1">
    <property type="nucleotide sequence ID" value="NZ_CP041025.1"/>
</dbReference>
<sequence>MTTIPGDLNFSRPFDQHLWSDHHHVNALIERLYDDFLNYKQYLRKPGKTKEKTPKATLKVICLNLFSAWRVNPAFFTAISCNTRDYSRHTRYRNTQITTRYLFPILDFLVDRGLIYRAKGYYDRGNNGGKVTRIIASGELNHLMNDTYHLNGDMIERHPHSEQIILKDKDKRCIEYDDTEKTVLMRRNLANINQALSATCIGFNAPPDIRKEIDELLKQDTLAYQKNSQGGLDFTRKSLTRIFNNSSFTQGGRFYGGWWQSVPNRRIKGRQYITIDDQKTVEIDYGGMQVMLLYHQLGKEIPTDDPYDLTGFLEGADRQSVKKAFFHLIFGEYDHRTRSPKRKPMKCPKDVKLPKGATYEMLLNALLEKHEVLETCMASDNIAIQLQYRDSVIAEEVLLRLLERNIIALPIHDSFIVKAEHRDDLITVMTEVFIKHVGVVPVLKVE</sequence>
<dbReference type="AlphaFoldDB" id="A0A2G4YUA8"/>
<keyword evidence="2" id="KW-1185">Reference proteome</keyword>
<evidence type="ECO:0000313" key="1">
    <source>
        <dbReference type="EMBL" id="PHZ85928.1"/>
    </source>
</evidence>
<name>A0A2G4YUA8_9PROT</name>
<proteinExistence type="predicted"/>
<comment type="caution">
    <text evidence="1">The sequence shown here is derived from an EMBL/GenBank/DDBJ whole genome shotgun (WGS) entry which is preliminary data.</text>
</comment>
<reference evidence="1 2" key="1">
    <citation type="submission" date="2017-10" db="EMBL/GenBank/DDBJ databases">
        <title>Frigbacter circumglobatus gen. nov. sp. nov., isolated from sediment cultured in situ.</title>
        <authorList>
            <person name="Zhao Z."/>
        </authorList>
    </citation>
    <scope>NUCLEOTIDE SEQUENCE [LARGE SCALE GENOMIC DNA]</scope>
    <source>
        <strain evidence="1 2">ZYL</strain>
    </source>
</reference>
<dbReference type="EMBL" id="PDEM01000009">
    <property type="protein sequence ID" value="PHZ85928.1"/>
    <property type="molecule type" value="Genomic_DNA"/>
</dbReference>
<gene>
    <name evidence="1" type="ORF">CRD36_04435</name>
</gene>
<evidence type="ECO:0008006" key="3">
    <source>
        <dbReference type="Google" id="ProtNLM"/>
    </source>
</evidence>
<evidence type="ECO:0000313" key="2">
    <source>
        <dbReference type="Proteomes" id="UP000229730"/>
    </source>
</evidence>